<organism evidence="7 8">
    <name type="scientific">Pinctada imbricata</name>
    <name type="common">Atlantic pearl-oyster</name>
    <name type="synonym">Pinctada martensii</name>
    <dbReference type="NCBI Taxonomy" id="66713"/>
    <lineage>
        <taxon>Eukaryota</taxon>
        <taxon>Metazoa</taxon>
        <taxon>Spiralia</taxon>
        <taxon>Lophotrochozoa</taxon>
        <taxon>Mollusca</taxon>
        <taxon>Bivalvia</taxon>
        <taxon>Autobranchia</taxon>
        <taxon>Pteriomorphia</taxon>
        <taxon>Pterioida</taxon>
        <taxon>Pterioidea</taxon>
        <taxon>Pteriidae</taxon>
        <taxon>Pinctada</taxon>
    </lineage>
</organism>
<keyword evidence="3" id="KW-0498">Mitosis</keyword>
<dbReference type="GO" id="GO:0060090">
    <property type="term" value="F:molecular adaptor activity"/>
    <property type="evidence" value="ECO:0007669"/>
    <property type="project" value="TreeGrafter"/>
</dbReference>
<evidence type="ECO:0000256" key="4">
    <source>
        <dbReference type="ARBA" id="ARBA00023306"/>
    </source>
</evidence>
<keyword evidence="2" id="KW-0132">Cell division</keyword>
<accession>A0AA88Y141</accession>
<evidence type="ECO:0000256" key="3">
    <source>
        <dbReference type="ARBA" id="ARBA00022776"/>
    </source>
</evidence>
<dbReference type="InterPro" id="IPR046794">
    <property type="entry name" value="Apc1_MidN"/>
</dbReference>
<dbReference type="InterPro" id="IPR011989">
    <property type="entry name" value="ARM-like"/>
</dbReference>
<dbReference type="PANTHER" id="PTHR12827">
    <property type="entry name" value="MEIOTIC CHECKPOINT REGULATOR TSG24 FAMILY MEMBER"/>
    <property type="match status" value="1"/>
</dbReference>
<reference evidence="7" key="1">
    <citation type="submission" date="2019-08" db="EMBL/GenBank/DDBJ databases">
        <title>The improved chromosome-level genome for the pearl oyster Pinctada fucata martensii using PacBio sequencing and Hi-C.</title>
        <authorList>
            <person name="Zheng Z."/>
        </authorList>
    </citation>
    <scope>NUCLEOTIDE SEQUENCE</scope>
    <source>
        <strain evidence="7">ZZ-2019</strain>
        <tissue evidence="7">Adductor muscle</tissue>
    </source>
</reference>
<dbReference type="Gene3D" id="1.25.10.10">
    <property type="entry name" value="Leucine-rich Repeat Variant"/>
    <property type="match status" value="1"/>
</dbReference>
<dbReference type="InterPro" id="IPR049255">
    <property type="entry name" value="Apc1_N"/>
</dbReference>
<sequence length="1205" mass="134075">MIAACDTQDFIPYGRDYIQRHPGKFQLQVQSNVQAEHGIPLIKSFRDISLQENPKKEIWVLRDMRSLQEAQAGSFDEELYVSGNTVVWSKGGRDQTRHVIKTFTMESPVLQALWCDFIIPSRDADPKDSFPGAEPIGEEQEGICIIEAGTVTCFTEKNGEYTAALPFQVANTWKIKNGVLFERTVSPTEITSAKRNSPNQTTVFSMLHPLDEVAPVITKTNFGGCPKTSYLTDSTQHIVYTNIDPSLVLTYDSMVGVHSAWHIRKARSEESNAVCGFLDASIYNPIAGTPLLNQSSSNSHFISNLSSQSPSVSPLRTYSGRISSPAGYGPQTTAHSPSVSNMATISRSLSPAVGQGPSSLHRHTPVIGRSPGNYFRTPPVASHNVSLINESWSEWVEPLKPEICFEHLWTEPAPAIRDGSLGKASKAFLTRDVCGQQYLCYLITYRQQLRCVKFEESNDLSQLIFGAVSVIPAKDALPIESHDLMVLVDPSGGLWVYTGITKINRLHVPTLPLGSGSISMLKPATPLSSPTRGGIFTSSRPPSAMEARFDEEITHISPVQTELEDSSHFDEYAHSSFIQGVRDNVGQRFTIEMLQNRFCRTNMPSVTSSPGIELCLKALKHMLPKDLAILVYGKWYTARNTPGGLGNQSEWVLFTRSLLSLMGYDITRLALTSQKDLDLSMSPVTSVKKPRQSDQGSEEDWEYMVNSDHHRYYMDGYDAVLGLKPCPVIPDATSYSRPCAINQTAALFAHIPSVFVALHLIFEEMKLNTLLADELQYLVKILFQIASDLRCSTYMDYYCRNYPSLFHVVDDVSQVTEENLHKMQYPGVYTQFVMSVDQWVASSLSGDTCGAFPYIPGVCNNIKNIVSLYALLLKKEMNTDNAIDRCLRRIAPAGHRAPTCDLSLSRSFSVTVPSASVTERIVLLMTELELTMKNLEYLPVGLTLPIREAIFHCRCNPPSDWPEPAYVLIGRQDLSQLKSIDKTELSAAPGVYTKKPLPDSVGEDEEDGMEHMELLRLRFSEDLRVQEARRLLQSSRPARIALVQRPEVSDHDFIEEQERHLYNICIRTMALPVGRGIFTLSTFHLLPTETLPIPKLCLQGKAPPRNATVDLTHIDTPPNMSAWPQFHNGVAAGLRIANSSHVDSTWIVYNKSKTNELTNEYAGFLMALGLNGHLVKLNTLNIHDYLSKGHEFTTIGLLIGMAAAK</sequence>
<comment type="similarity">
    <text evidence="1">Belongs to the APC1 family.</text>
</comment>
<feature type="domain" description="Anaphase-promoting complex subunit 1 middle" evidence="6">
    <location>
        <begin position="661"/>
        <end position="975"/>
    </location>
</feature>
<dbReference type="GO" id="GO:0031145">
    <property type="term" value="P:anaphase-promoting complex-dependent catabolic process"/>
    <property type="evidence" value="ECO:0007669"/>
    <property type="project" value="TreeGrafter"/>
</dbReference>
<keyword evidence="8" id="KW-1185">Reference proteome</keyword>
<dbReference type="PANTHER" id="PTHR12827:SF3">
    <property type="entry name" value="ANAPHASE-PROMOTING COMPLEX SUBUNIT 1"/>
    <property type="match status" value="1"/>
</dbReference>
<dbReference type="GO" id="GO:0007091">
    <property type="term" value="P:metaphase/anaphase transition of mitotic cell cycle"/>
    <property type="evidence" value="ECO:0007669"/>
    <property type="project" value="TreeGrafter"/>
</dbReference>
<keyword evidence="4" id="KW-0131">Cell cycle</keyword>
<evidence type="ECO:0000313" key="8">
    <source>
        <dbReference type="Proteomes" id="UP001186944"/>
    </source>
</evidence>
<protein>
    <recommendedName>
        <fullName evidence="9">Anaphase-promoting complex subunit 1</fullName>
    </recommendedName>
</protein>
<dbReference type="GO" id="GO:0051301">
    <property type="term" value="P:cell division"/>
    <property type="evidence" value="ECO:0007669"/>
    <property type="project" value="UniProtKB-KW"/>
</dbReference>
<dbReference type="Pfam" id="PF20518">
    <property type="entry name" value="Apc1_MidN"/>
    <property type="match status" value="1"/>
</dbReference>
<evidence type="ECO:0008006" key="9">
    <source>
        <dbReference type="Google" id="ProtNLM"/>
    </source>
</evidence>
<evidence type="ECO:0000256" key="2">
    <source>
        <dbReference type="ARBA" id="ARBA00022618"/>
    </source>
</evidence>
<evidence type="ECO:0000259" key="6">
    <source>
        <dbReference type="Pfam" id="PF20518"/>
    </source>
</evidence>
<proteinExistence type="inferred from homology"/>
<feature type="domain" description="Anaphase-promoting complex subunit 1 N-terminal" evidence="5">
    <location>
        <begin position="70"/>
        <end position="189"/>
    </location>
</feature>
<dbReference type="Pfam" id="PF12859">
    <property type="entry name" value="ANAPC1"/>
    <property type="match status" value="1"/>
</dbReference>
<evidence type="ECO:0000256" key="1">
    <source>
        <dbReference type="ARBA" id="ARBA00010547"/>
    </source>
</evidence>
<dbReference type="EMBL" id="VSWD01000009">
    <property type="protein sequence ID" value="KAK3093891.1"/>
    <property type="molecule type" value="Genomic_DNA"/>
</dbReference>
<dbReference type="Proteomes" id="UP001186944">
    <property type="component" value="Unassembled WGS sequence"/>
</dbReference>
<evidence type="ECO:0000313" key="7">
    <source>
        <dbReference type="EMBL" id="KAK3093891.1"/>
    </source>
</evidence>
<dbReference type="AlphaFoldDB" id="A0AA88Y141"/>
<evidence type="ECO:0000259" key="5">
    <source>
        <dbReference type="Pfam" id="PF12859"/>
    </source>
</evidence>
<dbReference type="GO" id="GO:0005680">
    <property type="term" value="C:anaphase-promoting complex"/>
    <property type="evidence" value="ECO:0007669"/>
    <property type="project" value="InterPro"/>
</dbReference>
<name>A0AA88Y141_PINIB</name>
<dbReference type="GO" id="GO:0070979">
    <property type="term" value="P:protein K11-linked ubiquitination"/>
    <property type="evidence" value="ECO:0007669"/>
    <property type="project" value="TreeGrafter"/>
</dbReference>
<comment type="caution">
    <text evidence="7">The sequence shown here is derived from an EMBL/GenBank/DDBJ whole genome shotgun (WGS) entry which is preliminary data.</text>
</comment>
<dbReference type="InterPro" id="IPR024990">
    <property type="entry name" value="Apc1"/>
</dbReference>
<gene>
    <name evidence="7" type="ORF">FSP39_021511</name>
</gene>